<comment type="caution">
    <text evidence="1">The sequence shown here is derived from an EMBL/GenBank/DDBJ whole genome shotgun (WGS) entry which is preliminary data.</text>
</comment>
<protein>
    <submittedName>
        <fullName evidence="1">Uncharacterized protein</fullName>
    </submittedName>
</protein>
<dbReference type="EMBL" id="JAQOUE010000001">
    <property type="protein sequence ID" value="MDT7043271.1"/>
    <property type="molecule type" value="Genomic_DNA"/>
</dbReference>
<keyword evidence="2" id="KW-1185">Reference proteome</keyword>
<sequence length="185" mass="20753">MYSKALMALSVTLAMILSLGITDAMAKKYELTRNSVDNPEEVDSKEISLYRVKLGDSEIDAIEMLVNEKIPGVRVEQVGQFVTIWDQSNPTAPMAGVQITDGKVDLIFINNRFSHKTRGLFRRVLTAETVKEIRDLIGPEEYGDENLMGARLCYEKKGFIVSHLGRDINVIFTKPAGISQECYTF</sequence>
<dbReference type="RefSeq" id="WP_313833815.1">
    <property type="nucleotide sequence ID" value="NZ_JAQOUE010000001.1"/>
</dbReference>
<dbReference type="Proteomes" id="UP001250932">
    <property type="component" value="Unassembled WGS sequence"/>
</dbReference>
<organism evidence="1 2">
    <name type="scientific">Candidatus Nitronereus thalassa</name>
    <dbReference type="NCBI Taxonomy" id="3020898"/>
    <lineage>
        <taxon>Bacteria</taxon>
        <taxon>Pseudomonadati</taxon>
        <taxon>Nitrospirota</taxon>
        <taxon>Nitrospiria</taxon>
        <taxon>Nitrospirales</taxon>
        <taxon>Nitrospiraceae</taxon>
        <taxon>Candidatus Nitronereus</taxon>
    </lineage>
</organism>
<name>A0ABU3KA18_9BACT</name>
<reference evidence="1 2" key="1">
    <citation type="journal article" date="2023" name="ISME J.">
        <title>Cultivation and genomic characterization of novel and ubiquitous marine nitrite-oxidizing bacteria from the Nitrospirales.</title>
        <authorList>
            <person name="Mueller A.J."/>
            <person name="Daebeler A."/>
            <person name="Herbold C.W."/>
            <person name="Kirkegaard R.H."/>
            <person name="Daims H."/>
        </authorList>
    </citation>
    <scope>NUCLEOTIDE SEQUENCE [LARGE SCALE GENOMIC DNA]</scope>
    <source>
        <strain evidence="1 2">EB</strain>
    </source>
</reference>
<evidence type="ECO:0000313" key="2">
    <source>
        <dbReference type="Proteomes" id="UP001250932"/>
    </source>
</evidence>
<accession>A0ABU3KA18</accession>
<evidence type="ECO:0000313" key="1">
    <source>
        <dbReference type="EMBL" id="MDT7043271.1"/>
    </source>
</evidence>
<gene>
    <name evidence="1" type="ORF">PPG34_12995</name>
</gene>
<proteinExistence type="predicted"/>